<comment type="caution">
    <text evidence="2">The sequence shown here is derived from an EMBL/GenBank/DDBJ whole genome shotgun (WGS) entry which is preliminary data.</text>
</comment>
<gene>
    <name evidence="2" type="ORF">D917_09443</name>
</gene>
<proteinExistence type="predicted"/>
<evidence type="ECO:0000256" key="1">
    <source>
        <dbReference type="SAM" id="MobiDB-lite"/>
    </source>
</evidence>
<protein>
    <submittedName>
        <fullName evidence="2">Uncharacterized protein</fullName>
    </submittedName>
</protein>
<organism evidence="2 3">
    <name type="scientific">Trichinella nativa</name>
    <dbReference type="NCBI Taxonomy" id="6335"/>
    <lineage>
        <taxon>Eukaryota</taxon>
        <taxon>Metazoa</taxon>
        <taxon>Ecdysozoa</taxon>
        <taxon>Nematoda</taxon>
        <taxon>Enoplea</taxon>
        <taxon>Dorylaimia</taxon>
        <taxon>Trichinellida</taxon>
        <taxon>Trichinellidae</taxon>
        <taxon>Trichinella</taxon>
    </lineage>
</organism>
<reference evidence="2 3" key="1">
    <citation type="submission" date="2015-04" db="EMBL/GenBank/DDBJ databases">
        <title>Draft genome of the roundworm Trichinella nativa.</title>
        <authorList>
            <person name="Mitreva M."/>
        </authorList>
    </citation>
    <scope>NUCLEOTIDE SEQUENCE [LARGE SCALE GENOMIC DNA]</scope>
    <source>
        <strain evidence="2 3">ISS45</strain>
    </source>
</reference>
<dbReference type="Proteomes" id="UP000243006">
    <property type="component" value="Unassembled WGS sequence"/>
</dbReference>
<evidence type="ECO:0000313" key="3">
    <source>
        <dbReference type="Proteomes" id="UP000243006"/>
    </source>
</evidence>
<name>A0A1Y3ELA3_9BILA</name>
<feature type="compositionally biased region" description="Basic and acidic residues" evidence="1">
    <location>
        <begin position="82"/>
        <end position="99"/>
    </location>
</feature>
<accession>A0A1Y3ELA3</accession>
<evidence type="ECO:0000313" key="2">
    <source>
        <dbReference type="EMBL" id="OUC43888.1"/>
    </source>
</evidence>
<sequence>MRIVRKQAFPLCSSLVSIATVFISIKVIQLLTTRIQMFTLLLKLFVKPALSRPKCVGLIIFASNAQIELLRSGQKFSDNEEDNRVSGDRPKIALTSTER</sequence>
<dbReference type="AlphaFoldDB" id="A0A1Y3ELA3"/>
<dbReference type="EMBL" id="LVZM01013965">
    <property type="protein sequence ID" value="OUC43888.1"/>
    <property type="molecule type" value="Genomic_DNA"/>
</dbReference>
<feature type="region of interest" description="Disordered" evidence="1">
    <location>
        <begin position="76"/>
        <end position="99"/>
    </location>
</feature>